<evidence type="ECO:0000313" key="1">
    <source>
        <dbReference type="EMBL" id="QDL92517.1"/>
    </source>
</evidence>
<dbReference type="KEGG" id="ppru:FDP22_12445"/>
<organism evidence="1 2">
    <name type="scientific">Paroceanicella profunda</name>
    <dbReference type="NCBI Taxonomy" id="2579971"/>
    <lineage>
        <taxon>Bacteria</taxon>
        <taxon>Pseudomonadati</taxon>
        <taxon>Pseudomonadota</taxon>
        <taxon>Alphaproteobacteria</taxon>
        <taxon>Rhodobacterales</taxon>
        <taxon>Paracoccaceae</taxon>
        <taxon>Paroceanicella</taxon>
    </lineage>
</organism>
<name>A0A5B8FHS1_9RHOB</name>
<dbReference type="EMBL" id="CP040818">
    <property type="protein sequence ID" value="QDL92517.1"/>
    <property type="molecule type" value="Genomic_DNA"/>
</dbReference>
<accession>A0A5B8FHS1</accession>
<sequence length="81" mass="9416">MILSCCKTGRWWRVASEPAGEALARRLGLKDFEIEQPSPREDLLSAWYELPPESRPDFFTYAHHHRRPEPVGTPHPHRSNP</sequence>
<protein>
    <submittedName>
        <fullName evidence="1">Uncharacterized protein</fullName>
    </submittedName>
</protein>
<dbReference type="AlphaFoldDB" id="A0A5B8FHS1"/>
<keyword evidence="2" id="KW-1185">Reference proteome</keyword>
<evidence type="ECO:0000313" key="2">
    <source>
        <dbReference type="Proteomes" id="UP000305888"/>
    </source>
</evidence>
<proteinExistence type="predicted"/>
<dbReference type="RefSeq" id="WP_138579624.1">
    <property type="nucleotide sequence ID" value="NZ_CP040818.1"/>
</dbReference>
<dbReference type="Proteomes" id="UP000305888">
    <property type="component" value="Chromosome"/>
</dbReference>
<gene>
    <name evidence="1" type="ORF">FDP22_12445</name>
</gene>
<reference evidence="1 2" key="1">
    <citation type="submission" date="2019-06" db="EMBL/GenBank/DDBJ databases">
        <title>Genome sequence of Rhodobacteraceae bacterium D4M1.</title>
        <authorList>
            <person name="Cao J."/>
        </authorList>
    </citation>
    <scope>NUCLEOTIDE SEQUENCE [LARGE SCALE GENOMIC DNA]</scope>
    <source>
        <strain evidence="1 2">D4M1</strain>
    </source>
</reference>